<dbReference type="SUPFAM" id="SSF54001">
    <property type="entry name" value="Cysteine proteinases"/>
    <property type="match status" value="1"/>
</dbReference>
<dbReference type="Gene3D" id="3.90.70.10">
    <property type="entry name" value="Cysteine proteinases"/>
    <property type="match status" value="1"/>
</dbReference>
<dbReference type="PROSITE" id="PS50235">
    <property type="entry name" value="USP_3"/>
    <property type="match status" value="1"/>
</dbReference>
<evidence type="ECO:0000259" key="3">
    <source>
        <dbReference type="PROSITE" id="PS50235"/>
    </source>
</evidence>
<dbReference type="Gene3D" id="3.10.20.90">
    <property type="entry name" value="Phosphatidylinositol 3-kinase Catalytic Subunit, Chain A, domain 1"/>
    <property type="match status" value="1"/>
</dbReference>
<feature type="domain" description="USP" evidence="3">
    <location>
        <begin position="156"/>
        <end position="516"/>
    </location>
</feature>
<dbReference type="CDD" id="cd01795">
    <property type="entry name" value="Ubl_USP48"/>
    <property type="match status" value="1"/>
</dbReference>
<dbReference type="InterPro" id="IPR038765">
    <property type="entry name" value="Papain-like_cys_pep_sf"/>
</dbReference>
<organism evidence="4 5">
    <name type="scientific">Gymnopus androsaceus JB14</name>
    <dbReference type="NCBI Taxonomy" id="1447944"/>
    <lineage>
        <taxon>Eukaryota</taxon>
        <taxon>Fungi</taxon>
        <taxon>Dikarya</taxon>
        <taxon>Basidiomycota</taxon>
        <taxon>Agaricomycotina</taxon>
        <taxon>Agaricomycetes</taxon>
        <taxon>Agaricomycetidae</taxon>
        <taxon>Agaricales</taxon>
        <taxon>Marasmiineae</taxon>
        <taxon>Omphalotaceae</taxon>
        <taxon>Gymnopus</taxon>
    </lineage>
</organism>
<dbReference type="InterPro" id="IPR029071">
    <property type="entry name" value="Ubiquitin-like_domsf"/>
</dbReference>
<dbReference type="InterPro" id="IPR028889">
    <property type="entry name" value="USP"/>
</dbReference>
<reference evidence="4" key="1">
    <citation type="journal article" date="2019" name="Environ. Microbiol.">
        <title>Fungal ecological strategies reflected in gene transcription - a case study of two litter decomposers.</title>
        <authorList>
            <person name="Barbi F."/>
            <person name="Kohler A."/>
            <person name="Barry K."/>
            <person name="Baskaran P."/>
            <person name="Daum C."/>
            <person name="Fauchery L."/>
            <person name="Ihrmark K."/>
            <person name="Kuo A."/>
            <person name="LaButti K."/>
            <person name="Lipzen A."/>
            <person name="Morin E."/>
            <person name="Grigoriev I.V."/>
            <person name="Henrissat B."/>
            <person name="Lindahl B."/>
            <person name="Martin F."/>
        </authorList>
    </citation>
    <scope>NUCLEOTIDE SEQUENCE</scope>
    <source>
        <strain evidence="4">JB14</strain>
    </source>
</reference>
<name>A0A6A4IKV5_9AGAR</name>
<dbReference type="SUPFAM" id="SSF54236">
    <property type="entry name" value="Ubiquitin-like"/>
    <property type="match status" value="1"/>
</dbReference>
<keyword evidence="5" id="KW-1185">Reference proteome</keyword>
<feature type="compositionally biased region" description="Basic residues" evidence="1">
    <location>
        <begin position="476"/>
        <end position="490"/>
    </location>
</feature>
<dbReference type="PANTHER" id="PTHR24006">
    <property type="entry name" value="UBIQUITIN CARBOXYL-TERMINAL HYDROLASE"/>
    <property type="match status" value="1"/>
</dbReference>
<evidence type="ECO:0000313" key="4">
    <source>
        <dbReference type="EMBL" id="KAE9409537.1"/>
    </source>
</evidence>
<dbReference type="InterPro" id="IPR001394">
    <property type="entry name" value="Peptidase_C19_UCH"/>
</dbReference>
<dbReference type="InterPro" id="IPR018200">
    <property type="entry name" value="USP_CS"/>
</dbReference>
<protein>
    <submittedName>
        <fullName evidence="4">Cysteine proteinase</fullName>
    </submittedName>
</protein>
<dbReference type="InterPro" id="IPR050164">
    <property type="entry name" value="Peptidase_C19"/>
</dbReference>
<evidence type="ECO:0000259" key="2">
    <source>
        <dbReference type="PROSITE" id="PS50053"/>
    </source>
</evidence>
<dbReference type="GO" id="GO:0005829">
    <property type="term" value="C:cytosol"/>
    <property type="evidence" value="ECO:0007669"/>
    <property type="project" value="TreeGrafter"/>
</dbReference>
<dbReference type="GO" id="GO:0004843">
    <property type="term" value="F:cysteine-type deubiquitinase activity"/>
    <property type="evidence" value="ECO:0007669"/>
    <property type="project" value="InterPro"/>
</dbReference>
<dbReference type="Proteomes" id="UP000799118">
    <property type="component" value="Unassembled WGS sequence"/>
</dbReference>
<dbReference type="Pfam" id="PF00443">
    <property type="entry name" value="UCH"/>
    <property type="match status" value="1"/>
</dbReference>
<dbReference type="Pfam" id="PF00240">
    <property type="entry name" value="ubiquitin"/>
    <property type="match status" value="1"/>
</dbReference>
<dbReference type="OrthoDB" id="289038at2759"/>
<dbReference type="GO" id="GO:0004197">
    <property type="term" value="F:cysteine-type endopeptidase activity"/>
    <property type="evidence" value="ECO:0007669"/>
    <property type="project" value="InterPro"/>
</dbReference>
<feature type="region of interest" description="Disordered" evidence="1">
    <location>
        <begin position="1047"/>
        <end position="1071"/>
    </location>
</feature>
<feature type="region of interest" description="Disordered" evidence="1">
    <location>
        <begin position="456"/>
        <end position="503"/>
    </location>
</feature>
<gene>
    <name evidence="4" type="ORF">BT96DRAFT_1084905</name>
</gene>
<dbReference type="InterPro" id="IPR000626">
    <property type="entry name" value="Ubiquitin-like_dom"/>
</dbReference>
<evidence type="ECO:0000313" key="5">
    <source>
        <dbReference type="Proteomes" id="UP000799118"/>
    </source>
</evidence>
<feature type="domain" description="Ubiquitin-like" evidence="2">
    <location>
        <begin position="973"/>
        <end position="1047"/>
    </location>
</feature>
<accession>A0A6A4IKV5</accession>
<dbReference type="EMBL" id="ML769387">
    <property type="protein sequence ID" value="KAE9409537.1"/>
    <property type="molecule type" value="Genomic_DNA"/>
</dbReference>
<proteinExistence type="predicted"/>
<dbReference type="PROSITE" id="PS00973">
    <property type="entry name" value="USP_2"/>
    <property type="match status" value="1"/>
</dbReference>
<dbReference type="AlphaFoldDB" id="A0A6A4IKV5"/>
<dbReference type="PROSITE" id="PS00972">
    <property type="entry name" value="USP_1"/>
    <property type="match status" value="1"/>
</dbReference>
<dbReference type="GO" id="GO:0016579">
    <property type="term" value="P:protein deubiquitination"/>
    <property type="evidence" value="ECO:0007669"/>
    <property type="project" value="InterPro"/>
</dbReference>
<dbReference type="GO" id="GO:0005634">
    <property type="term" value="C:nucleus"/>
    <property type="evidence" value="ECO:0007669"/>
    <property type="project" value="TreeGrafter"/>
</dbReference>
<sequence length="1071" mass="120963">MVKRTRLASPPPKGLAAGQVLRRDVLRSWGWVGSEIADPSLITRDHLLATCGLSKKNSYPFCRNQDQSKSRRLKASRTSSPVATNDVIPNDVIIISDDEDDGTLCGKKGCKINPNCLNHLGQEKWKDEESVMDNFLQYAKLGENPLLLTKDPDLPVGLKNLGATCYANASLQVWFRDLAFRAGVYNCQPLEGLESKFMDSPIFQLQVTFAALQESIQSVFNPSKLVESLQLRTTEQQDAQEYLFMTHLDAEFKKQPNPSLQSLINSQFEGEQIYGTLCNNCKYCSERSSNFLEIEVNFQNNSKLEDRIGVLLEPESLTGDNKYFCVECDSLQDATRYTELRKLPPVLHISLLRFVYDLKTMERKKSKSTIVFPKVLDMNQFLGSSAERRASQSQGPSSNIYELRGILLHKGPSAYHGHYEAQVFDSGADSWYQFNDEEVTRIDKLGDKRSANFKKVETSIEDSKDDENSMASRPTGSKRKKSGNTSRKRQRIDDSEDETPPDIHSKDAYMLIYALRQSDPKISTNPEVTAPPRAMNVVNELNASHDKECEKFAENEKSARSALNARRAQVLDIFKSWSVTSVDQDCIVVSQQALQSWLSIHSVAGLFANNKSADATMSPHTQIPVNDIICEHGLLDHRKADSMKRVSREAYDNIVESTNCVFEPALSLDDVCSICVHATFKERLYQMEHPRIVAQFNEKLKSGDEHSGYWISKAWLKDWTLQKPKMHAASEDDPPPDSPDFASDVCCEHGSLSLNTTARRHISIEACEILTGLFPGWVPNSIDDEPCTICEVAVSERKASRQECRKRAEDEKAKMKHMLEYAFDGEIFLLGNVSCALIPFTFLCSWRQWVKKPAESIRPDVLDNTMFFCEHGLLNLDVGDIEATRTAAIIKRSEWNHLEALYSARPLISLTQSDENEAPYQFNLPVCSECRQKRLSDWESVELAVRIFGKNSTKSEETLRPKTYGKSRQSKRLRQIREHGEKSHVKVDKHMSVKDVKVSLQDNLDIPTICQRLFLHGQELLDNEATIESLQVLANDVLELREESESGDFSDSLDIPVQRDEGQGFGGTLLG</sequence>
<dbReference type="PROSITE" id="PS50053">
    <property type="entry name" value="UBIQUITIN_2"/>
    <property type="match status" value="1"/>
</dbReference>
<evidence type="ECO:0000256" key="1">
    <source>
        <dbReference type="SAM" id="MobiDB-lite"/>
    </source>
</evidence>
<dbReference type="InterPro" id="IPR044743">
    <property type="entry name" value="Ubl_USP48"/>
</dbReference>